<organism evidence="2 3">
    <name type="scientific">Natronomonas aquatica</name>
    <dbReference type="NCBI Taxonomy" id="2841590"/>
    <lineage>
        <taxon>Archaea</taxon>
        <taxon>Methanobacteriati</taxon>
        <taxon>Methanobacteriota</taxon>
        <taxon>Stenosarchaea group</taxon>
        <taxon>Halobacteria</taxon>
        <taxon>Halobacteriales</taxon>
        <taxon>Natronomonadaceae</taxon>
        <taxon>Natronomonas</taxon>
    </lineage>
</organism>
<dbReference type="Proteomes" id="UP001139494">
    <property type="component" value="Unassembled WGS sequence"/>
</dbReference>
<dbReference type="RefSeq" id="WP_256030027.1">
    <property type="nucleotide sequence ID" value="NZ_JAHLKM010000015.1"/>
</dbReference>
<keyword evidence="3" id="KW-1185">Reference proteome</keyword>
<dbReference type="AlphaFoldDB" id="A0A9R1D7Q0"/>
<evidence type="ECO:0000313" key="2">
    <source>
        <dbReference type="EMBL" id="MCQ4334000.1"/>
    </source>
</evidence>
<evidence type="ECO:0000256" key="1">
    <source>
        <dbReference type="SAM" id="MobiDB-lite"/>
    </source>
</evidence>
<sequence>MFETGDDFDNKKNRIQHAHAFRNGGSSYYVLHKGGRDPYKLHIADWRKLVAVQDPEGTLYVFEGWSDPVKPDHSTGSVAWWNRKEVTRREVPGIPVAVMTVEDNLHIPPSTPTNSDKGPKSGTVKLKDEQIVVRVSDSFAPKIFSSISGVDVVRDVTDSAEWRADKDLS</sequence>
<accession>A0A9R1D7Q0</accession>
<gene>
    <name evidence="2" type="ORF">KM295_10990</name>
</gene>
<comment type="caution">
    <text evidence="2">The sequence shown here is derived from an EMBL/GenBank/DDBJ whole genome shotgun (WGS) entry which is preliminary data.</text>
</comment>
<protein>
    <submittedName>
        <fullName evidence="2">Uncharacterized protein</fullName>
    </submittedName>
</protein>
<name>A0A9R1D7Q0_9EURY</name>
<reference evidence="2" key="1">
    <citation type="journal article" date="2023" name="Front. Microbiol.">
        <title>Genomic-based phylogenetic and metabolic analyses of the genus Natronomonas, and description of Natronomonas aquatica sp. nov.</title>
        <authorList>
            <person name="Garcia-Roldan A."/>
            <person name="Duran-Viseras A."/>
            <person name="de la Haba R.R."/>
            <person name="Corral P."/>
            <person name="Sanchez-Porro C."/>
            <person name="Ventosa A."/>
        </authorList>
    </citation>
    <scope>NUCLEOTIDE SEQUENCE</scope>
    <source>
        <strain evidence="2">F2-12</strain>
    </source>
</reference>
<evidence type="ECO:0000313" key="3">
    <source>
        <dbReference type="Proteomes" id="UP001139494"/>
    </source>
</evidence>
<proteinExistence type="predicted"/>
<dbReference type="EMBL" id="JAHLKM010000015">
    <property type="protein sequence ID" value="MCQ4334000.1"/>
    <property type="molecule type" value="Genomic_DNA"/>
</dbReference>
<feature type="region of interest" description="Disordered" evidence="1">
    <location>
        <begin position="104"/>
        <end position="126"/>
    </location>
</feature>